<keyword evidence="7" id="KW-1185">Reference proteome</keyword>
<dbReference type="InterPro" id="IPR036928">
    <property type="entry name" value="AS_sf"/>
</dbReference>
<dbReference type="GO" id="GO:0030956">
    <property type="term" value="C:glutamyl-tRNA(Gln) amidotransferase complex"/>
    <property type="evidence" value="ECO:0007669"/>
    <property type="project" value="InterPro"/>
</dbReference>
<dbReference type="InterPro" id="IPR023631">
    <property type="entry name" value="Amidase_dom"/>
</dbReference>
<dbReference type="SUPFAM" id="SSF75304">
    <property type="entry name" value="Amidase signature (AS) enzymes"/>
    <property type="match status" value="1"/>
</dbReference>
<feature type="non-terminal residue" evidence="6">
    <location>
        <position position="516"/>
    </location>
</feature>
<dbReference type="PANTHER" id="PTHR11895:SF7">
    <property type="entry name" value="GLUTAMYL-TRNA(GLN) AMIDOTRANSFERASE SUBUNIT A, MITOCHONDRIAL"/>
    <property type="match status" value="1"/>
</dbReference>
<keyword evidence="3" id="KW-0067">ATP-binding</keyword>
<feature type="domain" description="Amidase" evidence="5">
    <location>
        <begin position="26"/>
        <end position="482"/>
    </location>
</feature>
<dbReference type="GO" id="GO:0050567">
    <property type="term" value="F:glutaminyl-tRNA synthase (glutamine-hydrolyzing) activity"/>
    <property type="evidence" value="ECO:0007669"/>
    <property type="project" value="InterPro"/>
</dbReference>
<keyword evidence="4" id="KW-0648">Protein biosynthesis</keyword>
<dbReference type="EMBL" id="JAPWTK010000048">
    <property type="protein sequence ID" value="KAJ8954415.1"/>
    <property type="molecule type" value="Genomic_DNA"/>
</dbReference>
<organism evidence="6 7">
    <name type="scientific">Aromia moschata</name>
    <dbReference type="NCBI Taxonomy" id="1265417"/>
    <lineage>
        <taxon>Eukaryota</taxon>
        <taxon>Metazoa</taxon>
        <taxon>Ecdysozoa</taxon>
        <taxon>Arthropoda</taxon>
        <taxon>Hexapoda</taxon>
        <taxon>Insecta</taxon>
        <taxon>Pterygota</taxon>
        <taxon>Neoptera</taxon>
        <taxon>Endopterygota</taxon>
        <taxon>Coleoptera</taxon>
        <taxon>Polyphaga</taxon>
        <taxon>Cucujiformia</taxon>
        <taxon>Chrysomeloidea</taxon>
        <taxon>Cerambycidae</taxon>
        <taxon>Cerambycinae</taxon>
        <taxon>Callichromatini</taxon>
        <taxon>Aromia</taxon>
    </lineage>
</organism>
<proteinExistence type="inferred from homology"/>
<dbReference type="Proteomes" id="UP001162162">
    <property type="component" value="Unassembled WGS sequence"/>
</dbReference>
<gene>
    <name evidence="6" type="ORF">NQ318_011089</name>
</gene>
<keyword evidence="2" id="KW-0547">Nucleotide-binding</keyword>
<dbReference type="PANTHER" id="PTHR11895">
    <property type="entry name" value="TRANSAMIDASE"/>
    <property type="match status" value="1"/>
</dbReference>
<dbReference type="GO" id="GO:0032543">
    <property type="term" value="P:mitochondrial translation"/>
    <property type="evidence" value="ECO:0007669"/>
    <property type="project" value="TreeGrafter"/>
</dbReference>
<accession>A0AAV8YTN7</accession>
<evidence type="ECO:0000313" key="7">
    <source>
        <dbReference type="Proteomes" id="UP001162162"/>
    </source>
</evidence>
<evidence type="ECO:0000256" key="4">
    <source>
        <dbReference type="ARBA" id="ARBA00022917"/>
    </source>
</evidence>
<protein>
    <recommendedName>
        <fullName evidence="5">Amidase domain-containing protein</fullName>
    </recommendedName>
</protein>
<dbReference type="InterPro" id="IPR004412">
    <property type="entry name" value="GatA"/>
</dbReference>
<dbReference type="GO" id="GO:0070681">
    <property type="term" value="P:glutaminyl-tRNAGln biosynthesis via transamidation"/>
    <property type="evidence" value="ECO:0007669"/>
    <property type="project" value="TreeGrafter"/>
</dbReference>
<sequence>MDKILLTDIKTVSRCLNGGVLTSSDLTNFSLNRALKTLKYNAFINITHDEAQKHAELSSKRYSKKKSLSDLDGIPIAIKDNFCTRGIKTTCASKILNNFVPTYNATVYQRLLDAGAVLIGKTNLDQFAMGSGTIDSIYGPTKNVWNFDNNSEDFYIAGGSSGGSAVAVASGVCLGAIGSDTGGSTRNPASYTGVIGLKPTYGLISRLGLIPLVNSMDVPGLLARTVDDIVSILNAVAGFDPKDSTSLTKPYRKIKLPPANKISIKGLKIGIPIEYHCQHLSKEIYDVWNEIAQLLASNGAIVKQVSLPHTEYSIVCYSILNQCEVASNMARYDGIEYGFRADEDSSTEKLFAKTRSIGFNEVVRNRILTGNYFFINQSQLKKNYEKYFAKALKVRRLILNDFDNVWNDVQVLLTPTTLSDAPLYSDFVKKTNRDQCAIQDYCTQPANMAGVPAVSIPITHSKKGLPLSLQLIGRNLSEPMLLALAKYIENIVQFPHFVTKQDNKSNEEYQLLFLTK</sequence>
<name>A0AAV8YTN7_9CUCU</name>
<reference evidence="6" key="1">
    <citation type="journal article" date="2023" name="Insect Mol. Biol.">
        <title>Genome sequencing provides insights into the evolution of gene families encoding plant cell wall-degrading enzymes in longhorned beetles.</title>
        <authorList>
            <person name="Shin N.R."/>
            <person name="Okamura Y."/>
            <person name="Kirsch R."/>
            <person name="Pauchet Y."/>
        </authorList>
    </citation>
    <scope>NUCLEOTIDE SEQUENCE</scope>
    <source>
        <strain evidence="6">AMC_N1</strain>
    </source>
</reference>
<evidence type="ECO:0000256" key="2">
    <source>
        <dbReference type="ARBA" id="ARBA00022741"/>
    </source>
</evidence>
<dbReference type="AlphaFoldDB" id="A0AAV8YTN7"/>
<evidence type="ECO:0000256" key="1">
    <source>
        <dbReference type="ARBA" id="ARBA00022598"/>
    </source>
</evidence>
<dbReference type="HAMAP" id="MF_00120">
    <property type="entry name" value="GatA"/>
    <property type="match status" value="1"/>
</dbReference>
<dbReference type="GO" id="GO:0005739">
    <property type="term" value="C:mitochondrion"/>
    <property type="evidence" value="ECO:0007669"/>
    <property type="project" value="UniProtKB-ARBA"/>
</dbReference>
<keyword evidence="1" id="KW-0436">Ligase</keyword>
<dbReference type="Pfam" id="PF01425">
    <property type="entry name" value="Amidase"/>
    <property type="match status" value="1"/>
</dbReference>
<comment type="caution">
    <text evidence="6">The sequence shown here is derived from an EMBL/GenBank/DDBJ whole genome shotgun (WGS) entry which is preliminary data.</text>
</comment>
<dbReference type="Gene3D" id="3.90.1300.10">
    <property type="entry name" value="Amidase signature (AS) domain"/>
    <property type="match status" value="1"/>
</dbReference>
<evidence type="ECO:0000313" key="6">
    <source>
        <dbReference type="EMBL" id="KAJ8954415.1"/>
    </source>
</evidence>
<dbReference type="InterPro" id="IPR000120">
    <property type="entry name" value="Amidase"/>
</dbReference>
<dbReference type="GO" id="GO:0005524">
    <property type="term" value="F:ATP binding"/>
    <property type="evidence" value="ECO:0007669"/>
    <property type="project" value="UniProtKB-KW"/>
</dbReference>
<evidence type="ECO:0000256" key="3">
    <source>
        <dbReference type="ARBA" id="ARBA00022840"/>
    </source>
</evidence>
<evidence type="ECO:0000259" key="5">
    <source>
        <dbReference type="Pfam" id="PF01425"/>
    </source>
</evidence>